<name>A0A9X1MLI5_9BACT</name>
<evidence type="ECO:0000313" key="3">
    <source>
        <dbReference type="EMBL" id="MCC9628839.1"/>
    </source>
</evidence>
<dbReference type="GO" id="GO:0016989">
    <property type="term" value="F:sigma factor antagonist activity"/>
    <property type="evidence" value="ECO:0007669"/>
    <property type="project" value="TreeGrafter"/>
</dbReference>
<dbReference type="PANTHER" id="PTHR30273:SF2">
    <property type="entry name" value="PROTEIN FECR"/>
    <property type="match status" value="1"/>
</dbReference>
<feature type="transmembrane region" description="Helical" evidence="1">
    <location>
        <begin position="76"/>
        <end position="95"/>
    </location>
</feature>
<keyword evidence="1" id="KW-0812">Transmembrane</keyword>
<keyword evidence="1" id="KW-1133">Transmembrane helix</keyword>
<dbReference type="Gene3D" id="2.60.120.1440">
    <property type="match status" value="1"/>
</dbReference>
<dbReference type="SUPFAM" id="SSF49899">
    <property type="entry name" value="Concanavalin A-like lectins/glucanases"/>
    <property type="match status" value="1"/>
</dbReference>
<dbReference type="Pfam" id="PF13385">
    <property type="entry name" value="Laminin_G_3"/>
    <property type="match status" value="1"/>
</dbReference>
<dbReference type="InterPro" id="IPR013320">
    <property type="entry name" value="ConA-like_dom_sf"/>
</dbReference>
<dbReference type="RefSeq" id="WP_230218318.1">
    <property type="nucleotide sequence ID" value="NZ_JAJKFT010000004.1"/>
</dbReference>
<dbReference type="Proteomes" id="UP001139103">
    <property type="component" value="Unassembled WGS sequence"/>
</dbReference>
<dbReference type="InterPro" id="IPR006860">
    <property type="entry name" value="FecR"/>
</dbReference>
<dbReference type="Gene3D" id="2.60.120.200">
    <property type="match status" value="1"/>
</dbReference>
<dbReference type="PANTHER" id="PTHR30273">
    <property type="entry name" value="PERIPLASMIC SIGNAL SENSOR AND SIGMA FACTOR ACTIVATOR FECR-RELATED"/>
    <property type="match status" value="1"/>
</dbReference>
<evidence type="ECO:0000259" key="2">
    <source>
        <dbReference type="Pfam" id="PF04773"/>
    </source>
</evidence>
<dbReference type="InterPro" id="IPR012373">
    <property type="entry name" value="Ferrdict_sens_TM"/>
</dbReference>
<reference evidence="3" key="1">
    <citation type="submission" date="2021-11" db="EMBL/GenBank/DDBJ databases">
        <title>Genome sequence.</title>
        <authorList>
            <person name="Sun Q."/>
        </authorList>
    </citation>
    <scope>NUCLEOTIDE SEQUENCE</scope>
    <source>
        <strain evidence="3">JC732</strain>
    </source>
</reference>
<dbReference type="AlphaFoldDB" id="A0A9X1MLI5"/>
<proteinExistence type="predicted"/>
<keyword evidence="1" id="KW-0472">Membrane</keyword>
<gene>
    <name evidence="3" type="ORF">LOC68_10555</name>
</gene>
<organism evidence="3 4">
    <name type="scientific">Blastopirellula sediminis</name>
    <dbReference type="NCBI Taxonomy" id="2894196"/>
    <lineage>
        <taxon>Bacteria</taxon>
        <taxon>Pseudomonadati</taxon>
        <taxon>Planctomycetota</taxon>
        <taxon>Planctomycetia</taxon>
        <taxon>Pirellulales</taxon>
        <taxon>Pirellulaceae</taxon>
        <taxon>Blastopirellula</taxon>
    </lineage>
</organism>
<dbReference type="Pfam" id="PF04773">
    <property type="entry name" value="FecR"/>
    <property type="match status" value="1"/>
</dbReference>
<keyword evidence="4" id="KW-1185">Reference proteome</keyword>
<feature type="domain" description="FecR protein" evidence="2">
    <location>
        <begin position="148"/>
        <end position="231"/>
    </location>
</feature>
<evidence type="ECO:0000256" key="1">
    <source>
        <dbReference type="SAM" id="Phobius"/>
    </source>
</evidence>
<dbReference type="EMBL" id="JAJKFT010000004">
    <property type="protein sequence ID" value="MCC9628839.1"/>
    <property type="molecule type" value="Genomic_DNA"/>
</dbReference>
<evidence type="ECO:0000313" key="4">
    <source>
        <dbReference type="Proteomes" id="UP001139103"/>
    </source>
</evidence>
<comment type="caution">
    <text evidence="3">The sequence shown here is derived from an EMBL/GenBank/DDBJ whole genome shotgun (WGS) entry which is preliminary data.</text>
</comment>
<sequence>MNDQSKERVDELIEKHFLGQLDDQEQAELTATLKADAAARERFRNAAMIDSELRYLASGESRSKSGSRESGQMAQLGWLAALAASLLIVGGVYFANWSPGRSHLDSAHLNPTTIRSLAQLDVGYHYRFEEGFAPQLDQFKRGEYRLTEGAVTLAFANGVSVSVESPARFTLINAKRMELELGRARAIVPEEGHGFVIATSKLEVEDLGTEFGVVVDEAQNGELHVFAGEVRLHEPNQPPELMEENQAIAWKGDAKPRTIAANEDAFATGTSIGYRHWLAQSENLRKDPSAIFYFDFEPKEGDPNTILNRAKNPKLPAGDVKEGIWATGRWPEKGALLLEHGDARIDLDITGEYDEVTIMGWVQVHRYDHAIQALFNSRDYETGEHHWNLLRNGELRVGIADAYAITTTKTIPSNHWTHVAARLDREKKVSTYFLNGVEVGQAIWDVDTPVRFGPCSIGAYAMTGGDKPDDVQYSRQLRGRIDEMGVFSRLFTDDEIRQAYDAGKNF</sequence>
<accession>A0A9X1MLI5</accession>
<protein>
    <submittedName>
        <fullName evidence="3">FecR domain-containing protein</fullName>
    </submittedName>
</protein>